<evidence type="ECO:0000313" key="3">
    <source>
        <dbReference type="Proteomes" id="UP001501442"/>
    </source>
</evidence>
<keyword evidence="3" id="KW-1185">Reference proteome</keyword>
<dbReference type="InterPro" id="IPR035992">
    <property type="entry name" value="Ricin_B-like_lectins"/>
</dbReference>
<dbReference type="Pfam" id="PF00652">
    <property type="entry name" value="Ricin_B_lectin"/>
    <property type="match status" value="1"/>
</dbReference>
<dbReference type="Proteomes" id="UP001501442">
    <property type="component" value="Unassembled WGS sequence"/>
</dbReference>
<accession>A0ABP8UT62</accession>
<dbReference type="SUPFAM" id="SSF50370">
    <property type="entry name" value="Ricin B-like lectins"/>
    <property type="match status" value="1"/>
</dbReference>
<dbReference type="InterPro" id="IPR000772">
    <property type="entry name" value="Ricin_B_lectin"/>
</dbReference>
<dbReference type="EMBL" id="BAABHK010000020">
    <property type="protein sequence ID" value="GAA4637475.1"/>
    <property type="molecule type" value="Genomic_DNA"/>
</dbReference>
<proteinExistence type="predicted"/>
<feature type="domain" description="Ricin B lectin" evidence="1">
    <location>
        <begin position="77"/>
        <end position="198"/>
    </location>
</feature>
<protein>
    <recommendedName>
        <fullName evidence="1">Ricin B lectin domain-containing protein</fullName>
    </recommendedName>
</protein>
<comment type="caution">
    <text evidence="2">The sequence shown here is derived from an EMBL/GenBank/DDBJ whole genome shotgun (WGS) entry which is preliminary data.</text>
</comment>
<reference evidence="3" key="1">
    <citation type="journal article" date="2019" name="Int. J. Syst. Evol. Microbiol.">
        <title>The Global Catalogue of Microorganisms (GCM) 10K type strain sequencing project: providing services to taxonomists for standard genome sequencing and annotation.</title>
        <authorList>
            <consortium name="The Broad Institute Genomics Platform"/>
            <consortium name="The Broad Institute Genome Sequencing Center for Infectious Disease"/>
            <person name="Wu L."/>
            <person name="Ma J."/>
        </authorList>
    </citation>
    <scope>NUCLEOTIDE SEQUENCE [LARGE SCALE GENOMIC DNA]</scope>
    <source>
        <strain evidence="3">JCM 17939</strain>
    </source>
</reference>
<dbReference type="Gene3D" id="2.80.10.50">
    <property type="match status" value="2"/>
</dbReference>
<sequence>MFAGPAAFAECSSGALSIKIVCAGYVDRGEKIDFPARQGRRDPMRIRISSTAGAFVLLSSVGVVTATATGASAQTVGPHRIVQDATGRCLDGNKAGKVYSRPCNGGNYQKWKLTSHKMDRIRTAWYVKNVATGRCLDSNKAGNVYTLPCNGGNYQYWLPTLPANWLDWATNLYLDGNAKGAVYTHTKNQGRYQIWYLK</sequence>
<evidence type="ECO:0000259" key="1">
    <source>
        <dbReference type="SMART" id="SM00458"/>
    </source>
</evidence>
<evidence type="ECO:0000313" key="2">
    <source>
        <dbReference type="EMBL" id="GAA4637475.1"/>
    </source>
</evidence>
<gene>
    <name evidence="2" type="ORF">GCM10023196_091380</name>
</gene>
<organism evidence="2 3">
    <name type="scientific">Actinoallomurus vinaceus</name>
    <dbReference type="NCBI Taxonomy" id="1080074"/>
    <lineage>
        <taxon>Bacteria</taxon>
        <taxon>Bacillati</taxon>
        <taxon>Actinomycetota</taxon>
        <taxon>Actinomycetes</taxon>
        <taxon>Streptosporangiales</taxon>
        <taxon>Thermomonosporaceae</taxon>
        <taxon>Actinoallomurus</taxon>
    </lineage>
</organism>
<dbReference type="PROSITE" id="PS50231">
    <property type="entry name" value="RICIN_B_LECTIN"/>
    <property type="match status" value="1"/>
</dbReference>
<name>A0ABP8UT62_9ACTN</name>
<dbReference type="SMART" id="SM00458">
    <property type="entry name" value="RICIN"/>
    <property type="match status" value="1"/>
</dbReference>
<dbReference type="CDD" id="cd23415">
    <property type="entry name" value="beta-trefoil_Ricin_AH"/>
    <property type="match status" value="1"/>
</dbReference>